<name>A0A1M5JXR4_9BACT</name>
<sequence length="319" mass="36935">MDRRQLSRMIQRLKAGSASDEEKRKLEQFWQDALQAPSALDGLSEDERATLKRTIYANIQARINRTNERSNSAKWSPWMWGAAAAFLMLAVTAGLLYWNFNRPTEIRTEYGKREKVILPDNSEVTLNGNSTIRYQHRWNDASTREVWIEGEAFFKVRHTANNRKFIVHVSDSFNVEVLGTEFNVKNRAHEIQVMLVEGRVKLNIRGEEEQKNHFLAPGELATAMDKQPLVRNFVEHRQYTSWQTDTLVFNHTALREVAVMLKNVYGLETSFKNAALQDRQLTGELYSFNVDEILLALAETFDLDIERNGNEVRISDKLK</sequence>
<dbReference type="GO" id="GO:0016989">
    <property type="term" value="F:sigma factor antagonist activity"/>
    <property type="evidence" value="ECO:0007669"/>
    <property type="project" value="TreeGrafter"/>
</dbReference>
<evidence type="ECO:0000313" key="4">
    <source>
        <dbReference type="EMBL" id="SHG45324.1"/>
    </source>
</evidence>
<dbReference type="Pfam" id="PF04773">
    <property type="entry name" value="FecR"/>
    <property type="match status" value="1"/>
</dbReference>
<feature type="domain" description="FecR protein" evidence="2">
    <location>
        <begin position="105"/>
        <end position="201"/>
    </location>
</feature>
<dbReference type="Gene3D" id="2.60.120.1440">
    <property type="match status" value="1"/>
</dbReference>
<accession>A0A1M5JXR4</accession>
<feature type="domain" description="Protein FecR C-terminal" evidence="3">
    <location>
        <begin position="247"/>
        <end position="314"/>
    </location>
</feature>
<dbReference type="InterPro" id="IPR032508">
    <property type="entry name" value="FecR_C"/>
</dbReference>
<evidence type="ECO:0000313" key="5">
    <source>
        <dbReference type="Proteomes" id="UP000184212"/>
    </source>
</evidence>
<dbReference type="STRING" id="947013.SAMN04488109_0341"/>
<keyword evidence="1" id="KW-0472">Membrane</keyword>
<protein>
    <submittedName>
        <fullName evidence="4">FecR family protein</fullName>
    </submittedName>
</protein>
<dbReference type="Gene3D" id="3.55.50.30">
    <property type="match status" value="1"/>
</dbReference>
<dbReference type="InterPro" id="IPR012373">
    <property type="entry name" value="Ferrdict_sens_TM"/>
</dbReference>
<dbReference type="RefSeq" id="WP_073130382.1">
    <property type="nucleotide sequence ID" value="NZ_FQWQ01000001.1"/>
</dbReference>
<dbReference type="PIRSF" id="PIRSF018266">
    <property type="entry name" value="FecR"/>
    <property type="match status" value="1"/>
</dbReference>
<dbReference type="InterPro" id="IPR006860">
    <property type="entry name" value="FecR"/>
</dbReference>
<feature type="transmembrane region" description="Helical" evidence="1">
    <location>
        <begin position="78"/>
        <end position="98"/>
    </location>
</feature>
<evidence type="ECO:0000256" key="1">
    <source>
        <dbReference type="SAM" id="Phobius"/>
    </source>
</evidence>
<dbReference type="OrthoDB" id="1523489at2"/>
<keyword evidence="1" id="KW-0812">Transmembrane</keyword>
<proteinExistence type="predicted"/>
<dbReference type="PANTHER" id="PTHR30273:SF2">
    <property type="entry name" value="PROTEIN FECR"/>
    <property type="match status" value="1"/>
</dbReference>
<keyword evidence="5" id="KW-1185">Reference proteome</keyword>
<dbReference type="AlphaFoldDB" id="A0A1M5JXR4"/>
<dbReference type="Pfam" id="PF16344">
    <property type="entry name" value="FecR_C"/>
    <property type="match status" value="1"/>
</dbReference>
<dbReference type="Proteomes" id="UP000184212">
    <property type="component" value="Unassembled WGS sequence"/>
</dbReference>
<keyword evidence="1" id="KW-1133">Transmembrane helix</keyword>
<dbReference type="EMBL" id="FQWQ01000001">
    <property type="protein sequence ID" value="SHG45324.1"/>
    <property type="molecule type" value="Genomic_DNA"/>
</dbReference>
<evidence type="ECO:0000259" key="2">
    <source>
        <dbReference type="Pfam" id="PF04773"/>
    </source>
</evidence>
<dbReference type="PANTHER" id="PTHR30273">
    <property type="entry name" value="PERIPLASMIC SIGNAL SENSOR AND SIGMA FACTOR ACTIVATOR FECR-RELATED"/>
    <property type="match status" value="1"/>
</dbReference>
<organism evidence="4 5">
    <name type="scientific">Chryseolinea serpens</name>
    <dbReference type="NCBI Taxonomy" id="947013"/>
    <lineage>
        <taxon>Bacteria</taxon>
        <taxon>Pseudomonadati</taxon>
        <taxon>Bacteroidota</taxon>
        <taxon>Cytophagia</taxon>
        <taxon>Cytophagales</taxon>
        <taxon>Fulvivirgaceae</taxon>
        <taxon>Chryseolinea</taxon>
    </lineage>
</organism>
<reference evidence="4 5" key="1">
    <citation type="submission" date="2016-11" db="EMBL/GenBank/DDBJ databases">
        <authorList>
            <person name="Jaros S."/>
            <person name="Januszkiewicz K."/>
            <person name="Wedrychowicz H."/>
        </authorList>
    </citation>
    <scope>NUCLEOTIDE SEQUENCE [LARGE SCALE GENOMIC DNA]</scope>
    <source>
        <strain evidence="4 5">DSM 24574</strain>
    </source>
</reference>
<gene>
    <name evidence="4" type="ORF">SAMN04488109_0341</name>
</gene>
<evidence type="ECO:0000259" key="3">
    <source>
        <dbReference type="Pfam" id="PF16344"/>
    </source>
</evidence>